<feature type="chain" id="PRO_5010246311" description="Isoaspartyl peptidase" evidence="8">
    <location>
        <begin position="20"/>
        <end position="517"/>
    </location>
</feature>
<organism evidence="9 10">
    <name type="scientific">Fuerstiella marisgermanici</name>
    <dbReference type="NCBI Taxonomy" id="1891926"/>
    <lineage>
        <taxon>Bacteria</taxon>
        <taxon>Pseudomonadati</taxon>
        <taxon>Planctomycetota</taxon>
        <taxon>Planctomycetia</taxon>
        <taxon>Planctomycetales</taxon>
        <taxon>Planctomycetaceae</taxon>
        <taxon>Fuerstiella</taxon>
    </lineage>
</organism>
<keyword evidence="2 9" id="KW-0378">Hydrolase</keyword>
<dbReference type="RefSeq" id="WP_218922359.1">
    <property type="nucleotide sequence ID" value="NZ_CP017641.1"/>
</dbReference>
<dbReference type="STRING" id="1891926.Fuma_00143"/>
<dbReference type="EMBL" id="CP017641">
    <property type="protein sequence ID" value="APZ90563.1"/>
    <property type="molecule type" value="Genomic_DNA"/>
</dbReference>
<evidence type="ECO:0000256" key="1">
    <source>
        <dbReference type="ARBA" id="ARBA00022670"/>
    </source>
</evidence>
<feature type="active site" description="Nucleophile" evidence="5">
    <location>
        <position position="194"/>
    </location>
</feature>
<evidence type="ECO:0000256" key="8">
    <source>
        <dbReference type="SAM" id="SignalP"/>
    </source>
</evidence>
<dbReference type="InterPro" id="IPR000246">
    <property type="entry name" value="Peptidase_T2"/>
</dbReference>
<name>A0A1P8W918_9PLAN</name>
<feature type="signal peptide" evidence="8">
    <location>
        <begin position="1"/>
        <end position="19"/>
    </location>
</feature>
<dbReference type="GO" id="GO:0006508">
    <property type="term" value="P:proteolysis"/>
    <property type="evidence" value="ECO:0007669"/>
    <property type="project" value="UniProtKB-KW"/>
</dbReference>
<dbReference type="Proteomes" id="UP000187735">
    <property type="component" value="Chromosome"/>
</dbReference>
<dbReference type="GO" id="GO:0008233">
    <property type="term" value="F:peptidase activity"/>
    <property type="evidence" value="ECO:0007669"/>
    <property type="project" value="UniProtKB-KW"/>
</dbReference>
<evidence type="ECO:0000256" key="5">
    <source>
        <dbReference type="PIRSR" id="PIRSR600246-1"/>
    </source>
</evidence>
<keyword evidence="10" id="KW-1185">Reference proteome</keyword>
<sequence precursor="true">MKPFFLLLISCVLSLNAAAQDKAESPSYAIVIHGGAGRVAKDAEHIKRREAVLEEALSLGESLLKSGESSLKVVEQVIRILEDAPEFNAGRGAVFNAAGGHELDASIMDGRNRAGGAVAGVSTIRHPISLARHVMTDTRHVLLATDGAEKFADELGPDTISRVPNDWFSTDRQRANLKKAQAAIPMPDHFRIGTVGCVALDNDGNIAAGTSTGGLTNKKYGRVGDSPIIGAGTFADNATCGVSCTGVGEDFIRNAVAFNISALMEYKSETLENAVKATLHHPTHKISGGIIAISAAGEIEMQFNTEGMSRAAADSQGRREIVVANPVFHANFEDGKMDRFEPTDASAWTVGVEDGNHFLSLTKKRSDFEPPVRSPYNRALVKDLEVDSFVMDVDLQSTIPDYNHRDLCLFFGYQDDAHLYYVHLGKKTDDHANQIFIVNDEPRKKISTKTTPGIPWNDDWHHARIVRDTATGSIEVYYDDMTTPVMTATDKSFGKGRVGVGSFDDTGNFDEIRVFAK</sequence>
<feature type="binding site" evidence="6">
    <location>
        <begin position="245"/>
        <end position="248"/>
    </location>
    <ligand>
        <name>substrate</name>
    </ligand>
</feature>
<gene>
    <name evidence="9" type="primary">iaaA</name>
    <name evidence="9" type="ORF">Fuma_00143</name>
</gene>
<evidence type="ECO:0000256" key="7">
    <source>
        <dbReference type="PIRSR" id="PIRSR600246-3"/>
    </source>
</evidence>
<keyword evidence="1" id="KW-0645">Protease</keyword>
<feature type="site" description="Cleavage; by autolysis" evidence="7">
    <location>
        <begin position="193"/>
        <end position="194"/>
    </location>
</feature>
<dbReference type="AlphaFoldDB" id="A0A1P8W918"/>
<protein>
    <recommendedName>
        <fullName evidence="4">Isoaspartyl peptidase</fullName>
    </recommendedName>
</protein>
<dbReference type="Pfam" id="PF01112">
    <property type="entry name" value="Asparaginase_2"/>
    <property type="match status" value="1"/>
</dbReference>
<dbReference type="Gene3D" id="2.60.120.560">
    <property type="entry name" value="Exo-inulinase, domain 1"/>
    <property type="match status" value="1"/>
</dbReference>
<evidence type="ECO:0000256" key="4">
    <source>
        <dbReference type="ARBA" id="ARBA00069124"/>
    </source>
</evidence>
<proteinExistence type="predicted"/>
<evidence type="ECO:0000256" key="3">
    <source>
        <dbReference type="ARBA" id="ARBA00022813"/>
    </source>
</evidence>
<dbReference type="PANTHER" id="PTHR10188:SF6">
    <property type="entry name" value="N(4)-(BETA-N-ACETYLGLUCOSAMINYL)-L-ASPARAGINASE"/>
    <property type="match status" value="1"/>
</dbReference>
<dbReference type="FunFam" id="3.60.20.30:FF:000001">
    <property type="entry name" value="Isoaspartyl peptidase/L-asparaginase"/>
    <property type="match status" value="1"/>
</dbReference>
<dbReference type="Gene3D" id="3.60.20.30">
    <property type="entry name" value="(Glycosyl)asparaginase"/>
    <property type="match status" value="1"/>
</dbReference>
<keyword evidence="8" id="KW-0732">Signal</keyword>
<evidence type="ECO:0000256" key="2">
    <source>
        <dbReference type="ARBA" id="ARBA00022801"/>
    </source>
</evidence>
<accession>A0A1P8W918</accession>
<dbReference type="InterPro" id="IPR013320">
    <property type="entry name" value="ConA-like_dom_sf"/>
</dbReference>
<dbReference type="SUPFAM" id="SSF49899">
    <property type="entry name" value="Concanavalin A-like lectins/glucanases"/>
    <property type="match status" value="1"/>
</dbReference>
<keyword evidence="3" id="KW-0068">Autocatalytic cleavage</keyword>
<dbReference type="InterPro" id="IPR029055">
    <property type="entry name" value="Ntn_hydrolases_N"/>
</dbReference>
<dbReference type="KEGG" id="fmr:Fuma_00143"/>
<dbReference type="PANTHER" id="PTHR10188">
    <property type="entry name" value="L-ASPARAGINASE"/>
    <property type="match status" value="1"/>
</dbReference>
<dbReference type="CDD" id="cd04701">
    <property type="entry name" value="Asparaginase_2"/>
    <property type="match status" value="1"/>
</dbReference>
<dbReference type="GO" id="GO:0016811">
    <property type="term" value="F:hydrolase activity, acting on carbon-nitrogen (but not peptide) bonds, in linear amides"/>
    <property type="evidence" value="ECO:0007669"/>
    <property type="project" value="UniProtKB-ARBA"/>
</dbReference>
<evidence type="ECO:0000313" key="9">
    <source>
        <dbReference type="EMBL" id="APZ90563.1"/>
    </source>
</evidence>
<reference evidence="9 10" key="1">
    <citation type="journal article" date="2016" name="Front. Microbiol.">
        <title>Fuerstia marisgermanicae gen. nov., sp. nov., an Unusual Member of the Phylum Planctomycetes from the German Wadden Sea.</title>
        <authorList>
            <person name="Kohn T."/>
            <person name="Heuer A."/>
            <person name="Jogler M."/>
            <person name="Vollmers J."/>
            <person name="Boedeker C."/>
            <person name="Bunk B."/>
            <person name="Rast P."/>
            <person name="Borchert D."/>
            <person name="Glockner I."/>
            <person name="Freese H.M."/>
            <person name="Klenk H.P."/>
            <person name="Overmann J."/>
            <person name="Kaster A.K."/>
            <person name="Rohde M."/>
            <person name="Wiegand S."/>
            <person name="Jogler C."/>
        </authorList>
    </citation>
    <scope>NUCLEOTIDE SEQUENCE [LARGE SCALE GENOMIC DNA]</scope>
    <source>
        <strain evidence="9 10">NH11</strain>
    </source>
</reference>
<feature type="binding site" evidence="6">
    <location>
        <begin position="222"/>
        <end position="225"/>
    </location>
    <ligand>
        <name>substrate</name>
    </ligand>
</feature>
<evidence type="ECO:0000313" key="10">
    <source>
        <dbReference type="Proteomes" id="UP000187735"/>
    </source>
</evidence>
<evidence type="ECO:0000256" key="6">
    <source>
        <dbReference type="PIRSR" id="PIRSR600246-2"/>
    </source>
</evidence>
<dbReference type="SUPFAM" id="SSF56235">
    <property type="entry name" value="N-terminal nucleophile aminohydrolases (Ntn hydrolases)"/>
    <property type="match status" value="1"/>
</dbReference>